<keyword evidence="3" id="KW-1185">Reference proteome</keyword>
<accession>A0A9P9WI67</accession>
<feature type="compositionally biased region" description="Low complexity" evidence="1">
    <location>
        <begin position="33"/>
        <end position="48"/>
    </location>
</feature>
<organism evidence="2 3">
    <name type="scientific">Neoarthrinium moseri</name>
    <dbReference type="NCBI Taxonomy" id="1658444"/>
    <lineage>
        <taxon>Eukaryota</taxon>
        <taxon>Fungi</taxon>
        <taxon>Dikarya</taxon>
        <taxon>Ascomycota</taxon>
        <taxon>Pezizomycotina</taxon>
        <taxon>Sordariomycetes</taxon>
        <taxon>Xylariomycetidae</taxon>
        <taxon>Amphisphaeriales</taxon>
        <taxon>Apiosporaceae</taxon>
        <taxon>Neoarthrinium</taxon>
    </lineage>
</organism>
<dbReference type="Proteomes" id="UP000829685">
    <property type="component" value="Unassembled WGS sequence"/>
</dbReference>
<evidence type="ECO:0000313" key="2">
    <source>
        <dbReference type="EMBL" id="KAI1864695.1"/>
    </source>
</evidence>
<feature type="compositionally biased region" description="Polar residues" evidence="1">
    <location>
        <begin position="13"/>
        <end position="25"/>
    </location>
</feature>
<dbReference type="AlphaFoldDB" id="A0A9P9WI67"/>
<name>A0A9P9WI67_9PEZI</name>
<feature type="compositionally biased region" description="Polar residues" evidence="1">
    <location>
        <begin position="93"/>
        <end position="102"/>
    </location>
</feature>
<reference evidence="2" key="1">
    <citation type="submission" date="2021-03" db="EMBL/GenBank/DDBJ databases">
        <title>Revisited historic fungal species revealed as producer of novel bioactive compounds through whole genome sequencing and comparative genomics.</title>
        <authorList>
            <person name="Vignolle G.A."/>
            <person name="Hochenegger N."/>
            <person name="Mach R.L."/>
            <person name="Mach-Aigner A.R."/>
            <person name="Javad Rahimi M."/>
            <person name="Salim K.A."/>
            <person name="Chan C.M."/>
            <person name="Lim L.B.L."/>
            <person name="Cai F."/>
            <person name="Druzhinina I.S."/>
            <person name="U'Ren J.M."/>
            <person name="Derntl C."/>
        </authorList>
    </citation>
    <scope>NUCLEOTIDE SEQUENCE</scope>
    <source>
        <strain evidence="2">TUCIM 5799</strain>
    </source>
</reference>
<evidence type="ECO:0000313" key="3">
    <source>
        <dbReference type="Proteomes" id="UP000829685"/>
    </source>
</evidence>
<feature type="compositionally biased region" description="Polar residues" evidence="1">
    <location>
        <begin position="148"/>
        <end position="158"/>
    </location>
</feature>
<protein>
    <submittedName>
        <fullName evidence="2">Uncharacterized protein</fullName>
    </submittedName>
</protein>
<sequence>MGASSLFHKRSKGSMSRKASISEEQPITKHSRSMSTSSTISSTSSTASRHCYDPLSLHPPLSINTSPMIPELDEDGCGNFGQRRPSYWEPESPRSSTSTGSPYINHDRRRNTYVYDQHLQWPLKDWQAVPPGLADMNEDEIRAYTAPRSMSTSSATSQRRPRKEGSAALSRGEWKRRGIVFQLDSEGEDEQTRHFEVNPFEFSR</sequence>
<comment type="caution">
    <text evidence="2">The sequence shown here is derived from an EMBL/GenBank/DDBJ whole genome shotgun (WGS) entry which is preliminary data.</text>
</comment>
<proteinExistence type="predicted"/>
<gene>
    <name evidence="2" type="ORF">JX265_008419</name>
</gene>
<feature type="region of interest" description="Disordered" evidence="1">
    <location>
        <begin position="1"/>
        <end position="107"/>
    </location>
</feature>
<dbReference type="EMBL" id="JAFIMR010000023">
    <property type="protein sequence ID" value="KAI1864695.1"/>
    <property type="molecule type" value="Genomic_DNA"/>
</dbReference>
<feature type="region of interest" description="Disordered" evidence="1">
    <location>
        <begin position="137"/>
        <end position="204"/>
    </location>
</feature>
<dbReference type="OrthoDB" id="5226162at2759"/>
<evidence type="ECO:0000256" key="1">
    <source>
        <dbReference type="SAM" id="MobiDB-lite"/>
    </source>
</evidence>